<organism evidence="1 2">
    <name type="scientific">Dryococelus australis</name>
    <dbReference type="NCBI Taxonomy" id="614101"/>
    <lineage>
        <taxon>Eukaryota</taxon>
        <taxon>Metazoa</taxon>
        <taxon>Ecdysozoa</taxon>
        <taxon>Arthropoda</taxon>
        <taxon>Hexapoda</taxon>
        <taxon>Insecta</taxon>
        <taxon>Pterygota</taxon>
        <taxon>Neoptera</taxon>
        <taxon>Polyneoptera</taxon>
        <taxon>Phasmatodea</taxon>
        <taxon>Verophasmatodea</taxon>
        <taxon>Anareolatae</taxon>
        <taxon>Phasmatidae</taxon>
        <taxon>Eurycanthinae</taxon>
        <taxon>Dryococelus</taxon>
    </lineage>
</organism>
<gene>
    <name evidence="1" type="ORF">PR048_001112</name>
</gene>
<dbReference type="InterPro" id="IPR036397">
    <property type="entry name" value="RNaseH_sf"/>
</dbReference>
<dbReference type="InterPro" id="IPR012337">
    <property type="entry name" value="RNaseH-like_sf"/>
</dbReference>
<keyword evidence="2" id="KW-1185">Reference proteome</keyword>
<comment type="caution">
    <text evidence="1">The sequence shown here is derived from an EMBL/GenBank/DDBJ whole genome shotgun (WGS) entry which is preliminary data.</text>
</comment>
<dbReference type="EMBL" id="JARBHB010000001">
    <property type="protein sequence ID" value="KAJ8895774.1"/>
    <property type="molecule type" value="Genomic_DNA"/>
</dbReference>
<protein>
    <recommendedName>
        <fullName evidence="3">Integrase catalytic domain-containing protein</fullName>
    </recommendedName>
</protein>
<evidence type="ECO:0000313" key="1">
    <source>
        <dbReference type="EMBL" id="KAJ8895774.1"/>
    </source>
</evidence>
<dbReference type="SUPFAM" id="SSF53098">
    <property type="entry name" value="Ribonuclease H-like"/>
    <property type="match status" value="1"/>
</dbReference>
<evidence type="ECO:0000313" key="2">
    <source>
        <dbReference type="Proteomes" id="UP001159363"/>
    </source>
</evidence>
<dbReference type="InterPro" id="IPR050951">
    <property type="entry name" value="Retrovirus_Pol_polyprotein"/>
</dbReference>
<name>A0ABQ9IGF3_9NEOP</name>
<dbReference type="Gene3D" id="3.30.420.10">
    <property type="entry name" value="Ribonuclease H-like superfamily/Ribonuclease H"/>
    <property type="match status" value="1"/>
</dbReference>
<proteinExistence type="predicted"/>
<reference evidence="1 2" key="1">
    <citation type="submission" date="2023-02" db="EMBL/GenBank/DDBJ databases">
        <title>LHISI_Scaffold_Assembly.</title>
        <authorList>
            <person name="Stuart O.P."/>
            <person name="Cleave R."/>
            <person name="Magrath M.J.L."/>
            <person name="Mikheyev A.S."/>
        </authorList>
    </citation>
    <scope>NUCLEOTIDE SEQUENCE [LARGE SCALE GENOMIC DNA]</scope>
    <source>
        <strain evidence="1">Daus_M_001</strain>
        <tissue evidence="1">Leg muscle</tissue>
    </source>
</reference>
<sequence>MKQLARCYVWWPGLDSDIEQCVGSCLFHDIIGHVYGINSGVGQKVGGNVYSLTVWYHFKDKFFYHSGYILKWLEIIPTCSMTTAVVVELLRNLFATHGLPENIMSDNGINFTSQEFHDFLR</sequence>
<dbReference type="PANTHER" id="PTHR37984:SF12">
    <property type="entry name" value="RIBONUCLEASE H"/>
    <property type="match status" value="1"/>
</dbReference>
<dbReference type="Proteomes" id="UP001159363">
    <property type="component" value="Chromosome 1"/>
</dbReference>
<accession>A0ABQ9IGF3</accession>
<evidence type="ECO:0008006" key="3">
    <source>
        <dbReference type="Google" id="ProtNLM"/>
    </source>
</evidence>
<dbReference type="PANTHER" id="PTHR37984">
    <property type="entry name" value="PROTEIN CBG26694"/>
    <property type="match status" value="1"/>
</dbReference>